<dbReference type="PANTHER" id="PTHR32108">
    <property type="entry name" value="DNA-DIRECTED RNA POLYMERASE SUBUNIT ALPHA"/>
    <property type="match status" value="1"/>
</dbReference>
<accession>A0A9Q1R818</accession>
<dbReference type="OrthoDB" id="1304644at2759"/>
<dbReference type="Proteomes" id="UP001152561">
    <property type="component" value="Unassembled WGS sequence"/>
</dbReference>
<dbReference type="PROSITE" id="PS50174">
    <property type="entry name" value="G_PATCH"/>
    <property type="match status" value="1"/>
</dbReference>
<feature type="compositionally biased region" description="Low complexity" evidence="1">
    <location>
        <begin position="109"/>
        <end position="122"/>
    </location>
</feature>
<name>A0A9Q1R818_9SOLA</name>
<gene>
    <name evidence="3" type="ORF">K7X08_017278</name>
</gene>
<dbReference type="PANTHER" id="PTHR32108:SF9">
    <property type="entry name" value="REVERSE TRANSCRIPTASE RNASE H-LIKE DOMAIN-CONTAINING PROTEIN"/>
    <property type="match status" value="1"/>
</dbReference>
<dbReference type="InterPro" id="IPR000467">
    <property type="entry name" value="G_patch_dom"/>
</dbReference>
<sequence>MRWRAEAAKVQPPMAESEMTTLFVQSMKDATYYEKMISVIGRNFSEVVRMGDFIEEGIKTGRITNLAALQATSKAIQSDSFGGAIKKRRDGASPVMAVQEHRSNQMPTYQSPSSQPPYYNQNTQNHQPSYYPYSVYHTQPIYSPPRAPTYRNSPQYQPTHPPQPQAHPPNTPRPRENFERRPVKTYTPLAEPLAQLYERLRTAGILQPIPGHIPNPIPRSYDETKHCAYHSGITGHDTGVCFALKDKIEALIKEGIIQLKGPPPNVNNNPLPNHDNANINMITIDEKNSLEGTIVPIRTDERVESSALITPIITVQVRAPFEVEVLPPKSRMVTSSVDTKTAPWSYSIGEMSKGKEKQIVEVVVAGMTRSGRCYAPADNPKKVVTETEVEEFWRKMPTKEYSVVEQLKKTPSQISLLSLLMNSPDHGRALLEVLKEAYVPRETTGEKLSALVGQILEAHKVSFHDKELPPEDLGHNKALNITVKCMNKFISKTLDPRGGAVPSTLHQSLKFVWDHHEVVVHGEGSNSICPEGQIPAVESVDTLDGSVFHVREITCASKAEILKLPRVLTMVAQEMLKNGFKPGRGLGLNLEGIVEPVHLLSKKDTFGLGYKPTSKEVLSVNLRKKRDTLLPKPVPPLNQSFVKAYAAQESNEDNADDLAEGLKSLFIAEEEMECNVILDDFDEGPTIWDAERGDILKNWTCAQALFLREAW</sequence>
<evidence type="ECO:0000313" key="4">
    <source>
        <dbReference type="Proteomes" id="UP001152561"/>
    </source>
</evidence>
<dbReference type="SMART" id="SM00443">
    <property type="entry name" value="G_patch"/>
    <property type="match status" value="1"/>
</dbReference>
<dbReference type="AlphaFoldDB" id="A0A9Q1R818"/>
<dbReference type="EMBL" id="JAJAGQ010000013">
    <property type="protein sequence ID" value="KAJ8544695.1"/>
    <property type="molecule type" value="Genomic_DNA"/>
</dbReference>
<evidence type="ECO:0000256" key="1">
    <source>
        <dbReference type="SAM" id="MobiDB-lite"/>
    </source>
</evidence>
<proteinExistence type="predicted"/>
<keyword evidence="4" id="KW-1185">Reference proteome</keyword>
<feature type="compositionally biased region" description="Basic and acidic residues" evidence="1">
    <location>
        <begin position="173"/>
        <end position="182"/>
    </location>
</feature>
<feature type="region of interest" description="Disordered" evidence="1">
    <location>
        <begin position="100"/>
        <end position="184"/>
    </location>
</feature>
<comment type="caution">
    <text evidence="3">The sequence shown here is derived from an EMBL/GenBank/DDBJ whole genome shotgun (WGS) entry which is preliminary data.</text>
</comment>
<organism evidence="3 4">
    <name type="scientific">Anisodus acutangulus</name>
    <dbReference type="NCBI Taxonomy" id="402998"/>
    <lineage>
        <taxon>Eukaryota</taxon>
        <taxon>Viridiplantae</taxon>
        <taxon>Streptophyta</taxon>
        <taxon>Embryophyta</taxon>
        <taxon>Tracheophyta</taxon>
        <taxon>Spermatophyta</taxon>
        <taxon>Magnoliopsida</taxon>
        <taxon>eudicotyledons</taxon>
        <taxon>Gunneridae</taxon>
        <taxon>Pentapetalae</taxon>
        <taxon>asterids</taxon>
        <taxon>lamiids</taxon>
        <taxon>Solanales</taxon>
        <taxon>Solanaceae</taxon>
        <taxon>Solanoideae</taxon>
        <taxon>Hyoscyameae</taxon>
        <taxon>Anisodus</taxon>
    </lineage>
</organism>
<feature type="domain" description="G-patch" evidence="2">
    <location>
        <begin position="575"/>
        <end position="613"/>
    </location>
</feature>
<evidence type="ECO:0000313" key="3">
    <source>
        <dbReference type="EMBL" id="KAJ8544695.1"/>
    </source>
</evidence>
<dbReference type="Pfam" id="PF01585">
    <property type="entry name" value="G-patch"/>
    <property type="match status" value="1"/>
</dbReference>
<protein>
    <recommendedName>
        <fullName evidence="2">G-patch domain-containing protein</fullName>
    </recommendedName>
</protein>
<feature type="compositionally biased region" description="Pro residues" evidence="1">
    <location>
        <begin position="159"/>
        <end position="172"/>
    </location>
</feature>
<reference evidence="4" key="1">
    <citation type="journal article" date="2023" name="Proc. Natl. Acad. Sci. U.S.A.">
        <title>Genomic and structural basis for evolution of tropane alkaloid biosynthesis.</title>
        <authorList>
            <person name="Wanga Y.-J."/>
            <person name="Taina T."/>
            <person name="Yua J.-Y."/>
            <person name="Lia J."/>
            <person name="Xua B."/>
            <person name="Chenc J."/>
            <person name="D'Auriad J.C."/>
            <person name="Huanga J.-P."/>
            <person name="Huanga S.-X."/>
        </authorList>
    </citation>
    <scope>NUCLEOTIDE SEQUENCE [LARGE SCALE GENOMIC DNA]</scope>
    <source>
        <strain evidence="4">cv. KIB-2019</strain>
    </source>
</reference>
<dbReference type="GO" id="GO:0003676">
    <property type="term" value="F:nucleic acid binding"/>
    <property type="evidence" value="ECO:0007669"/>
    <property type="project" value="InterPro"/>
</dbReference>
<evidence type="ECO:0000259" key="2">
    <source>
        <dbReference type="PROSITE" id="PS50174"/>
    </source>
</evidence>